<accession>A0ACC2FET2</accession>
<sequence length="158" mass="17650">MRGERAYIMGEHCMVHPLELAFSDAIKFTPMSRRVKYLLSGLHTFYHTSTLTRAPLDEDTWNTFPKERPSMCPLSGSPGIFPETYKSAGRRGHRVFGSQMYDPHSVPGTVGGCDRTTSGAIVHQSRRYFKQDITPLDIGSHSIHHPSIHKTGPPSGKL</sequence>
<keyword evidence="2" id="KW-1185">Reference proteome</keyword>
<organism evidence="1 2">
    <name type="scientific">Dallia pectoralis</name>
    <name type="common">Alaska blackfish</name>
    <dbReference type="NCBI Taxonomy" id="75939"/>
    <lineage>
        <taxon>Eukaryota</taxon>
        <taxon>Metazoa</taxon>
        <taxon>Chordata</taxon>
        <taxon>Craniata</taxon>
        <taxon>Vertebrata</taxon>
        <taxon>Euteleostomi</taxon>
        <taxon>Actinopterygii</taxon>
        <taxon>Neopterygii</taxon>
        <taxon>Teleostei</taxon>
        <taxon>Protacanthopterygii</taxon>
        <taxon>Esociformes</taxon>
        <taxon>Umbridae</taxon>
        <taxon>Dallia</taxon>
    </lineage>
</organism>
<reference evidence="1" key="1">
    <citation type="submission" date="2021-05" db="EMBL/GenBank/DDBJ databases">
        <authorList>
            <person name="Pan Q."/>
            <person name="Jouanno E."/>
            <person name="Zahm M."/>
            <person name="Klopp C."/>
            <person name="Cabau C."/>
            <person name="Louis A."/>
            <person name="Berthelot C."/>
            <person name="Parey E."/>
            <person name="Roest Crollius H."/>
            <person name="Montfort J."/>
            <person name="Robinson-Rechavi M."/>
            <person name="Bouchez O."/>
            <person name="Lampietro C."/>
            <person name="Lopez Roques C."/>
            <person name="Donnadieu C."/>
            <person name="Postlethwait J."/>
            <person name="Bobe J."/>
            <person name="Dillon D."/>
            <person name="Chandos A."/>
            <person name="von Hippel F."/>
            <person name="Guiguen Y."/>
        </authorList>
    </citation>
    <scope>NUCLEOTIDE SEQUENCE</scope>
    <source>
        <strain evidence="1">YG-Jan2019</strain>
    </source>
</reference>
<comment type="caution">
    <text evidence="1">The sequence shown here is derived from an EMBL/GenBank/DDBJ whole genome shotgun (WGS) entry which is preliminary data.</text>
</comment>
<dbReference type="EMBL" id="CM055756">
    <property type="protein sequence ID" value="KAJ7989866.1"/>
    <property type="molecule type" value="Genomic_DNA"/>
</dbReference>
<dbReference type="Proteomes" id="UP001157502">
    <property type="component" value="Chromosome 29"/>
</dbReference>
<name>A0ACC2FET2_DALPE</name>
<protein>
    <submittedName>
        <fullName evidence="1">Uncharacterized protein</fullName>
    </submittedName>
</protein>
<evidence type="ECO:0000313" key="1">
    <source>
        <dbReference type="EMBL" id="KAJ7989866.1"/>
    </source>
</evidence>
<gene>
    <name evidence="1" type="ORF">DPEC_G00308920</name>
</gene>
<proteinExistence type="predicted"/>
<evidence type="ECO:0000313" key="2">
    <source>
        <dbReference type="Proteomes" id="UP001157502"/>
    </source>
</evidence>